<reference evidence="2" key="1">
    <citation type="submission" date="2021-03" db="EMBL/GenBank/DDBJ databases">
        <authorList>
            <person name="Kanchanasin P."/>
            <person name="Saeng-In P."/>
            <person name="Phongsopitanun W."/>
            <person name="Yuki M."/>
            <person name="Kudo T."/>
            <person name="Ohkuma M."/>
            <person name="Tanasupawat S."/>
        </authorList>
    </citation>
    <scope>NUCLEOTIDE SEQUENCE</scope>
    <source>
        <strain evidence="2">GKU 128</strain>
    </source>
</reference>
<dbReference type="SUPFAM" id="SSF46689">
    <property type="entry name" value="Homeodomain-like"/>
    <property type="match status" value="1"/>
</dbReference>
<name>A0A939PSX7_9ACTN</name>
<accession>A0A939PSX7</accession>
<evidence type="ECO:0000259" key="1">
    <source>
        <dbReference type="Pfam" id="PF13411"/>
    </source>
</evidence>
<sequence>MAYTTKMAAALSGATVSQLRHWRRETPAGVVLEPEIATSPTALYSFRDVLALRTCVRLRQLSSLQRVRKAIGNLRDLGEREHLSQYKLVSDGTRIQLVTDEDAVDLTGKPGQRQLVVVMGEIVEPFPIRAGVVIPHLFHPNANVEVDPATQGGHPVVRGTRVPYDLVAELVDDGVAPEKISDFYPAVSADAARDAVAFARYVNSYDLPRRAA</sequence>
<dbReference type="EMBL" id="JAGEOJ010000025">
    <property type="protein sequence ID" value="MBO2454201.1"/>
    <property type="molecule type" value="Genomic_DNA"/>
</dbReference>
<keyword evidence="3" id="KW-1185">Reference proteome</keyword>
<organism evidence="2 3">
    <name type="scientific">Actinomadura barringtoniae</name>
    <dbReference type="NCBI Taxonomy" id="1427535"/>
    <lineage>
        <taxon>Bacteria</taxon>
        <taxon>Bacillati</taxon>
        <taxon>Actinomycetota</taxon>
        <taxon>Actinomycetes</taxon>
        <taxon>Streptosporangiales</taxon>
        <taxon>Thermomonosporaceae</taxon>
        <taxon>Actinomadura</taxon>
    </lineage>
</organism>
<dbReference type="InterPro" id="IPR036388">
    <property type="entry name" value="WH-like_DNA-bd_sf"/>
</dbReference>
<dbReference type="RefSeq" id="WP_208262412.1">
    <property type="nucleotide sequence ID" value="NZ_JAGEOJ010000025.1"/>
</dbReference>
<dbReference type="Pfam" id="PF13411">
    <property type="entry name" value="MerR_1"/>
    <property type="match status" value="1"/>
</dbReference>
<dbReference type="GO" id="GO:0003677">
    <property type="term" value="F:DNA binding"/>
    <property type="evidence" value="ECO:0007669"/>
    <property type="project" value="InterPro"/>
</dbReference>
<feature type="domain" description="HTH merR-type" evidence="1">
    <location>
        <begin position="3"/>
        <end position="61"/>
    </location>
</feature>
<dbReference type="AlphaFoldDB" id="A0A939PSX7"/>
<comment type="caution">
    <text evidence="2">The sequence shown here is derived from an EMBL/GenBank/DDBJ whole genome shotgun (WGS) entry which is preliminary data.</text>
</comment>
<dbReference type="Gene3D" id="1.10.10.10">
    <property type="entry name" value="Winged helix-like DNA-binding domain superfamily/Winged helix DNA-binding domain"/>
    <property type="match status" value="1"/>
</dbReference>
<evidence type="ECO:0000313" key="3">
    <source>
        <dbReference type="Proteomes" id="UP000669179"/>
    </source>
</evidence>
<dbReference type="Proteomes" id="UP000669179">
    <property type="component" value="Unassembled WGS sequence"/>
</dbReference>
<dbReference type="InterPro" id="IPR009061">
    <property type="entry name" value="DNA-bd_dom_put_sf"/>
</dbReference>
<proteinExistence type="predicted"/>
<dbReference type="Gene3D" id="1.10.1660.10">
    <property type="match status" value="1"/>
</dbReference>
<dbReference type="InterPro" id="IPR009057">
    <property type="entry name" value="Homeodomain-like_sf"/>
</dbReference>
<evidence type="ECO:0000313" key="2">
    <source>
        <dbReference type="EMBL" id="MBO2454201.1"/>
    </source>
</evidence>
<dbReference type="Pfam" id="PF04255">
    <property type="entry name" value="DUF433"/>
    <property type="match status" value="1"/>
</dbReference>
<dbReference type="GO" id="GO:0006355">
    <property type="term" value="P:regulation of DNA-templated transcription"/>
    <property type="evidence" value="ECO:0007669"/>
    <property type="project" value="InterPro"/>
</dbReference>
<dbReference type="InterPro" id="IPR007367">
    <property type="entry name" value="DUF433"/>
</dbReference>
<gene>
    <name evidence="2" type="ORF">J4573_44435</name>
</gene>
<dbReference type="InterPro" id="IPR000551">
    <property type="entry name" value="MerR-type_HTH_dom"/>
</dbReference>
<protein>
    <submittedName>
        <fullName evidence="2">DUF433 domain-containing protein</fullName>
    </submittedName>
</protein>
<dbReference type="SUPFAM" id="SSF46955">
    <property type="entry name" value="Putative DNA-binding domain"/>
    <property type="match status" value="1"/>
</dbReference>